<keyword evidence="9" id="KW-1185">Reference proteome</keyword>
<protein>
    <submittedName>
        <fullName evidence="8">Site-specific recombinase XerD</fullName>
    </submittedName>
</protein>
<feature type="domain" description="Tyr recombinase" evidence="6">
    <location>
        <begin position="381"/>
        <end position="605"/>
    </location>
</feature>
<dbReference type="PROSITE" id="PS51898">
    <property type="entry name" value="TYR_RECOMBINASE"/>
    <property type="match status" value="1"/>
</dbReference>
<proteinExistence type="inferred from homology"/>
<dbReference type="Pfam" id="PF00589">
    <property type="entry name" value="Phage_integrase"/>
    <property type="match status" value="1"/>
</dbReference>
<evidence type="ECO:0000313" key="9">
    <source>
        <dbReference type="Proteomes" id="UP000198607"/>
    </source>
</evidence>
<evidence type="ECO:0000256" key="2">
    <source>
        <dbReference type="ARBA" id="ARBA00022908"/>
    </source>
</evidence>
<dbReference type="PANTHER" id="PTHR30349">
    <property type="entry name" value="PHAGE INTEGRASE-RELATED"/>
    <property type="match status" value="1"/>
</dbReference>
<dbReference type="CDD" id="cd00397">
    <property type="entry name" value="DNA_BRE_C"/>
    <property type="match status" value="1"/>
</dbReference>
<feature type="domain" description="Core-binding (CB)" evidence="7">
    <location>
        <begin position="231"/>
        <end position="334"/>
    </location>
</feature>
<accession>A0A1G8EUN9</accession>
<gene>
    <name evidence="8" type="ORF">SAMN05660652_02195</name>
</gene>
<dbReference type="InterPro" id="IPR050090">
    <property type="entry name" value="Tyrosine_recombinase_XerCD"/>
</dbReference>
<dbReference type="InterPro" id="IPR010998">
    <property type="entry name" value="Integrase_recombinase_N"/>
</dbReference>
<dbReference type="SUPFAM" id="SSF56349">
    <property type="entry name" value="DNA breaking-rejoining enzymes"/>
    <property type="match status" value="1"/>
</dbReference>
<dbReference type="Gene3D" id="1.10.443.10">
    <property type="entry name" value="Intergrase catalytic core"/>
    <property type="match status" value="1"/>
</dbReference>
<dbReference type="AlphaFoldDB" id="A0A1G8EUN9"/>
<organism evidence="8 9">
    <name type="scientific">Propionivibrio dicarboxylicus</name>
    <dbReference type="NCBI Taxonomy" id="83767"/>
    <lineage>
        <taxon>Bacteria</taxon>
        <taxon>Pseudomonadati</taxon>
        <taxon>Pseudomonadota</taxon>
        <taxon>Betaproteobacteria</taxon>
        <taxon>Rhodocyclales</taxon>
        <taxon>Rhodocyclaceae</taxon>
        <taxon>Propionivibrio</taxon>
    </lineage>
</organism>
<keyword evidence="3 5" id="KW-0238">DNA-binding</keyword>
<dbReference type="Gene3D" id="1.10.150.130">
    <property type="match status" value="1"/>
</dbReference>
<dbReference type="Pfam" id="PF12482">
    <property type="entry name" value="DUF3701"/>
    <property type="match status" value="1"/>
</dbReference>
<dbReference type="PROSITE" id="PS51900">
    <property type="entry name" value="CB"/>
    <property type="match status" value="1"/>
</dbReference>
<dbReference type="PANTHER" id="PTHR30349:SF41">
    <property type="entry name" value="INTEGRASE_RECOMBINASE PROTEIN MJ0367-RELATED"/>
    <property type="match status" value="1"/>
</dbReference>
<evidence type="ECO:0000256" key="5">
    <source>
        <dbReference type="PROSITE-ProRule" id="PRU01248"/>
    </source>
</evidence>
<comment type="similarity">
    <text evidence="1">Belongs to the 'phage' integrase family.</text>
</comment>
<dbReference type="EMBL" id="FNCY01000008">
    <property type="protein sequence ID" value="SDH73527.1"/>
    <property type="molecule type" value="Genomic_DNA"/>
</dbReference>
<dbReference type="InterPro" id="IPR002104">
    <property type="entry name" value="Integrase_catalytic"/>
</dbReference>
<dbReference type="GO" id="GO:0006310">
    <property type="term" value="P:DNA recombination"/>
    <property type="evidence" value="ECO:0007669"/>
    <property type="project" value="UniProtKB-KW"/>
</dbReference>
<sequence>MAQHTEVSLPDVRYTRADFAALRAYLQRLPLGRIATLYYTEDDLERLACDSESALRDRLETMRDRLVIEASQTNPYLADMLQNARRSGLWSPKLVDFLVRAGEADRQGPKRADLVSAWLRPRVAAVLREESVRTLGDLIALIEVRGDGWWKPVRCIGAGKAQRLETWMSRHAATLGEIRRIELPPVIRGETIEIGPQAPFLVPLERIRLPEALSGRQGRNRANNYCQISARNDLDAIDAYLYRFRANEKTQRAYRKELERFLLWCIIERDTSMSSVFQEDCEAYKDFLAVPGEAWIGPRALRHSHDWKPFAGIPSASSQRYGVQAIRSFFEWLVNVRYLAGNPWLTVADPAVAKPLTPIQIDKALPKSLWEKLSRSGGLLDQMAAISPEDLAQRYRLRGASRKINLAAQFRLVKAALLLLGDGGLRREEVAFAVRHHLKPIPDSSLWELDVLGKRNKWRTVFLPNRVIDALRAHWVDRDLDFSFAMVDTPLLSPLVSPPTPDAQTKHLSESGQLRDSGFSQDGLYRVITTALKRIADEEVLDLEADERELLRNTHPHMLRHTFGTQAAASQVPLDVLQRVMGHASLQTTTIYVQAEKRRSIEEMGKFFG</sequence>
<keyword evidence="2" id="KW-0229">DNA integration</keyword>
<dbReference type="InterPro" id="IPR044068">
    <property type="entry name" value="CB"/>
</dbReference>
<dbReference type="STRING" id="83767.SAMN05660652_02195"/>
<name>A0A1G8EUN9_9RHOO</name>
<evidence type="ECO:0000259" key="7">
    <source>
        <dbReference type="PROSITE" id="PS51900"/>
    </source>
</evidence>
<dbReference type="GO" id="GO:0015074">
    <property type="term" value="P:DNA integration"/>
    <property type="evidence" value="ECO:0007669"/>
    <property type="project" value="UniProtKB-KW"/>
</dbReference>
<dbReference type="OrthoDB" id="8610787at2"/>
<evidence type="ECO:0000313" key="8">
    <source>
        <dbReference type="EMBL" id="SDH73527.1"/>
    </source>
</evidence>
<dbReference type="InterPro" id="IPR022169">
    <property type="entry name" value="DUF3701"/>
</dbReference>
<dbReference type="Proteomes" id="UP000198607">
    <property type="component" value="Unassembled WGS sequence"/>
</dbReference>
<evidence type="ECO:0000259" key="6">
    <source>
        <dbReference type="PROSITE" id="PS51898"/>
    </source>
</evidence>
<evidence type="ECO:0000256" key="4">
    <source>
        <dbReference type="ARBA" id="ARBA00023172"/>
    </source>
</evidence>
<reference evidence="8 9" key="1">
    <citation type="submission" date="2016-10" db="EMBL/GenBank/DDBJ databases">
        <authorList>
            <person name="de Groot N.N."/>
        </authorList>
    </citation>
    <scope>NUCLEOTIDE SEQUENCE [LARGE SCALE GENOMIC DNA]</scope>
    <source>
        <strain evidence="8 9">DSM 5885</strain>
    </source>
</reference>
<keyword evidence="4" id="KW-0233">DNA recombination</keyword>
<evidence type="ECO:0000256" key="3">
    <source>
        <dbReference type="ARBA" id="ARBA00023125"/>
    </source>
</evidence>
<dbReference type="InterPro" id="IPR011010">
    <property type="entry name" value="DNA_brk_join_enz"/>
</dbReference>
<dbReference type="RefSeq" id="WP_091937528.1">
    <property type="nucleotide sequence ID" value="NZ_FNCY01000008.1"/>
</dbReference>
<evidence type="ECO:0000256" key="1">
    <source>
        <dbReference type="ARBA" id="ARBA00008857"/>
    </source>
</evidence>
<dbReference type="InterPro" id="IPR013762">
    <property type="entry name" value="Integrase-like_cat_sf"/>
</dbReference>
<dbReference type="GO" id="GO:0003677">
    <property type="term" value="F:DNA binding"/>
    <property type="evidence" value="ECO:0007669"/>
    <property type="project" value="UniProtKB-UniRule"/>
</dbReference>